<gene>
    <name evidence="1" type="ORF">AFUS01_LOCUS37478</name>
</gene>
<proteinExistence type="predicted"/>
<dbReference type="Proteomes" id="UP000708208">
    <property type="component" value="Unassembled WGS sequence"/>
</dbReference>
<protein>
    <submittedName>
        <fullName evidence="1">Uncharacterized protein</fullName>
    </submittedName>
</protein>
<sequence length="47" mass="5315">ALVSISRFSRNHSLDQVTFMTVLDKDGPNNLVQTFPYHHTQQSSPIS</sequence>
<reference evidence="1" key="1">
    <citation type="submission" date="2021-06" db="EMBL/GenBank/DDBJ databases">
        <authorList>
            <person name="Hodson N. C."/>
            <person name="Mongue J. A."/>
            <person name="Jaron S. K."/>
        </authorList>
    </citation>
    <scope>NUCLEOTIDE SEQUENCE</scope>
</reference>
<organism evidence="1 2">
    <name type="scientific">Allacma fusca</name>
    <dbReference type="NCBI Taxonomy" id="39272"/>
    <lineage>
        <taxon>Eukaryota</taxon>
        <taxon>Metazoa</taxon>
        <taxon>Ecdysozoa</taxon>
        <taxon>Arthropoda</taxon>
        <taxon>Hexapoda</taxon>
        <taxon>Collembola</taxon>
        <taxon>Symphypleona</taxon>
        <taxon>Sminthuridae</taxon>
        <taxon>Allacma</taxon>
    </lineage>
</organism>
<dbReference type="EMBL" id="CAJVCH010543759">
    <property type="protein sequence ID" value="CAG7827490.1"/>
    <property type="molecule type" value="Genomic_DNA"/>
</dbReference>
<comment type="caution">
    <text evidence="1">The sequence shown here is derived from an EMBL/GenBank/DDBJ whole genome shotgun (WGS) entry which is preliminary data.</text>
</comment>
<keyword evidence="2" id="KW-1185">Reference proteome</keyword>
<name>A0A8J2PZ99_9HEXA</name>
<feature type="non-terminal residue" evidence="1">
    <location>
        <position position="1"/>
    </location>
</feature>
<dbReference type="AlphaFoldDB" id="A0A8J2PZ99"/>
<evidence type="ECO:0000313" key="1">
    <source>
        <dbReference type="EMBL" id="CAG7827490.1"/>
    </source>
</evidence>
<evidence type="ECO:0000313" key="2">
    <source>
        <dbReference type="Proteomes" id="UP000708208"/>
    </source>
</evidence>
<accession>A0A8J2PZ99</accession>